<evidence type="ECO:0008006" key="4">
    <source>
        <dbReference type="Google" id="ProtNLM"/>
    </source>
</evidence>
<evidence type="ECO:0000256" key="1">
    <source>
        <dbReference type="SAM" id="Coils"/>
    </source>
</evidence>
<reference evidence="3" key="1">
    <citation type="journal article" date="2019" name="Int. J. Syst. Evol. Microbiol.">
        <title>The Global Catalogue of Microorganisms (GCM) 10K type strain sequencing project: providing services to taxonomists for standard genome sequencing and annotation.</title>
        <authorList>
            <consortium name="The Broad Institute Genomics Platform"/>
            <consortium name="The Broad Institute Genome Sequencing Center for Infectious Disease"/>
            <person name="Wu L."/>
            <person name="Ma J."/>
        </authorList>
    </citation>
    <scope>NUCLEOTIDE SEQUENCE [LARGE SCALE GENOMIC DNA]</scope>
    <source>
        <strain evidence="3">CGMCC 4.1467</strain>
    </source>
</reference>
<gene>
    <name evidence="2" type="ORF">ACFQY0_20675</name>
</gene>
<organism evidence="2 3">
    <name type="scientific">Haloferula chungangensis</name>
    <dbReference type="NCBI Taxonomy" id="1048331"/>
    <lineage>
        <taxon>Bacteria</taxon>
        <taxon>Pseudomonadati</taxon>
        <taxon>Verrucomicrobiota</taxon>
        <taxon>Verrucomicrobiia</taxon>
        <taxon>Verrucomicrobiales</taxon>
        <taxon>Verrucomicrobiaceae</taxon>
        <taxon>Haloferula</taxon>
    </lineage>
</organism>
<evidence type="ECO:0000313" key="2">
    <source>
        <dbReference type="EMBL" id="MFC7339617.1"/>
    </source>
</evidence>
<sequence length="281" mass="31333">MGYYPSEPASSKGDPTAKNRVWGFFAESVSVNLETRRAALETHRENYGESRKPASGIPLWPSRDPIEEFGGVNLYGFVGNEPIWHLDYLGLSEICELVSHEIVERSTPDTSGIDALTDFMTEMVQGAENANEARDKIEEQAEKMAEKAGRKTPRGGTAAEVLRHLLTEAIDDAGDFTEHQANEALKELEKRTRQAEKVLRKKKKAYYLSVTVICVCKVGEEDEADRHSIEFGRDLNVNINPWEKKPSISAKFVLEAADVACSIFCPRQNSALDTVPGQYTH</sequence>
<keyword evidence="3" id="KW-1185">Reference proteome</keyword>
<feature type="coiled-coil region" evidence="1">
    <location>
        <begin position="178"/>
        <end position="205"/>
    </location>
</feature>
<keyword evidence="1" id="KW-0175">Coiled coil</keyword>
<feature type="coiled-coil region" evidence="1">
    <location>
        <begin position="120"/>
        <end position="150"/>
    </location>
</feature>
<dbReference type="RefSeq" id="WP_379716780.1">
    <property type="nucleotide sequence ID" value="NZ_JBHTBS010000023.1"/>
</dbReference>
<accession>A0ABW2LF33</accession>
<dbReference type="EMBL" id="JBHTBS010000023">
    <property type="protein sequence ID" value="MFC7339617.1"/>
    <property type="molecule type" value="Genomic_DNA"/>
</dbReference>
<protein>
    <recommendedName>
        <fullName evidence="4">RHS repeat-associated core domain-containing protein</fullName>
    </recommendedName>
</protein>
<name>A0ABW2LF33_9BACT</name>
<proteinExistence type="predicted"/>
<evidence type="ECO:0000313" key="3">
    <source>
        <dbReference type="Proteomes" id="UP001596472"/>
    </source>
</evidence>
<dbReference type="Proteomes" id="UP001596472">
    <property type="component" value="Unassembled WGS sequence"/>
</dbReference>
<comment type="caution">
    <text evidence="2">The sequence shown here is derived from an EMBL/GenBank/DDBJ whole genome shotgun (WGS) entry which is preliminary data.</text>
</comment>